<reference evidence="3 4" key="1">
    <citation type="submission" date="2021-03" db="EMBL/GenBank/DDBJ databases">
        <title>Novel species identification of genus Shewanella.</title>
        <authorList>
            <person name="Liu G."/>
            <person name="Zhang Q."/>
        </authorList>
    </citation>
    <scope>NUCLEOTIDE SEQUENCE [LARGE SCALE GENOMIC DNA]</scope>
    <source>
        <strain evidence="3 4">FJAT-52962</strain>
    </source>
</reference>
<gene>
    <name evidence="3" type="ORF">JYB85_02890</name>
</gene>
<feature type="transmembrane region" description="Helical" evidence="1">
    <location>
        <begin position="60"/>
        <end position="77"/>
    </location>
</feature>
<organism evidence="3 4">
    <name type="scientific">Shewanella sedimentimangrovi</name>
    <dbReference type="NCBI Taxonomy" id="2814293"/>
    <lineage>
        <taxon>Bacteria</taxon>
        <taxon>Pseudomonadati</taxon>
        <taxon>Pseudomonadota</taxon>
        <taxon>Gammaproteobacteria</taxon>
        <taxon>Alteromonadales</taxon>
        <taxon>Shewanellaceae</taxon>
        <taxon>Shewanella</taxon>
    </lineage>
</organism>
<feature type="domain" description="HPP transmembrane region" evidence="2">
    <location>
        <begin position="7"/>
        <end position="145"/>
    </location>
</feature>
<proteinExistence type="predicted"/>
<keyword evidence="1" id="KW-1133">Transmembrane helix</keyword>
<feature type="transmembrane region" description="Helical" evidence="1">
    <location>
        <begin position="6"/>
        <end position="24"/>
    </location>
</feature>
<evidence type="ECO:0000259" key="2">
    <source>
        <dbReference type="Pfam" id="PF04982"/>
    </source>
</evidence>
<evidence type="ECO:0000313" key="4">
    <source>
        <dbReference type="Proteomes" id="UP000663207"/>
    </source>
</evidence>
<accession>A0ABX7R4U9</accession>
<evidence type="ECO:0000256" key="1">
    <source>
        <dbReference type="SAM" id="Phobius"/>
    </source>
</evidence>
<sequence>MKPIVYPLLAGVGAAVAIGLLSLSTMINPNWVLLMAPFGATAVLVFGVPDSPLAQPKNVILGHLLTAFIGLCFLEFVGISPLSLALASGLAVSLMLLTKTTHPPAGANPLLVMLTSQHWDFLFTTVLAGSLAMVALAQMHRSLQRRWV</sequence>
<dbReference type="InterPro" id="IPR007065">
    <property type="entry name" value="HPP"/>
</dbReference>
<keyword evidence="1" id="KW-0472">Membrane</keyword>
<feature type="transmembrane region" description="Helical" evidence="1">
    <location>
        <begin position="121"/>
        <end position="139"/>
    </location>
</feature>
<dbReference type="PANTHER" id="PTHR33741">
    <property type="entry name" value="TRANSMEMBRANE PROTEIN DDB_G0269096-RELATED"/>
    <property type="match status" value="1"/>
</dbReference>
<evidence type="ECO:0000313" key="3">
    <source>
        <dbReference type="EMBL" id="QSX37806.1"/>
    </source>
</evidence>
<protein>
    <submittedName>
        <fullName evidence="3">HPP family protein</fullName>
    </submittedName>
</protein>
<name>A0ABX7R4U9_9GAMM</name>
<feature type="transmembrane region" description="Helical" evidence="1">
    <location>
        <begin position="31"/>
        <end position="48"/>
    </location>
</feature>
<dbReference type="EMBL" id="CP071502">
    <property type="protein sequence ID" value="QSX37806.1"/>
    <property type="molecule type" value="Genomic_DNA"/>
</dbReference>
<dbReference type="InterPro" id="IPR058581">
    <property type="entry name" value="TM_HPP"/>
</dbReference>
<dbReference type="RefSeq" id="WP_207380980.1">
    <property type="nucleotide sequence ID" value="NZ_CP071502.1"/>
</dbReference>
<dbReference type="PANTHER" id="PTHR33741:SF5">
    <property type="entry name" value="TRANSMEMBRANE PROTEIN DDB_G0269096-RELATED"/>
    <property type="match status" value="1"/>
</dbReference>
<keyword evidence="1" id="KW-0812">Transmembrane</keyword>
<dbReference type="Pfam" id="PF04982">
    <property type="entry name" value="TM_HPP"/>
    <property type="match status" value="1"/>
</dbReference>
<dbReference type="Proteomes" id="UP000663207">
    <property type="component" value="Chromosome"/>
</dbReference>
<keyword evidence="4" id="KW-1185">Reference proteome</keyword>